<dbReference type="STRING" id="463040.CAL15_22390"/>
<keyword evidence="4" id="KW-1185">Reference proteome</keyword>
<dbReference type="InterPro" id="IPR000836">
    <property type="entry name" value="PRTase_dom"/>
</dbReference>
<dbReference type="CDD" id="cd06223">
    <property type="entry name" value="PRTases_typeI"/>
    <property type="match status" value="1"/>
</dbReference>
<sequence length="260" mass="27510">MPDIIAHPLSWPLRAFRALAARAGSACPACAGAARGGRLCPPCVADVLKPPYGGAPRCLRCALRLAPALMAGGAGADAPLCADCLLHPPAFARTIAAFDYEPPFDILIQQFKGQHRHAMAGALADLLYQAWLERGDTMEPPLHAVIPIPASRASLRRRGFNPAGELAATLAARAALPVWRAALHRQREDGRRQASLGRRQREAAVQGLYRCTRPVPGLHVALVDDVMTTGSTVDAAARALLQAGAARVTVLVAARTPAQR</sequence>
<dbReference type="Proteomes" id="UP000194161">
    <property type="component" value="Chromosome"/>
</dbReference>
<evidence type="ECO:0000313" key="4">
    <source>
        <dbReference type="Proteomes" id="UP000194161"/>
    </source>
</evidence>
<dbReference type="RefSeq" id="WP_086080519.1">
    <property type="nucleotide sequence ID" value="NZ_CP021111.1"/>
</dbReference>
<organism evidence="3 4">
    <name type="scientific">Bordetella genomosp. 13</name>
    <dbReference type="NCBI Taxonomy" id="463040"/>
    <lineage>
        <taxon>Bacteria</taxon>
        <taxon>Pseudomonadati</taxon>
        <taxon>Pseudomonadota</taxon>
        <taxon>Betaproteobacteria</taxon>
        <taxon>Burkholderiales</taxon>
        <taxon>Alcaligenaceae</taxon>
        <taxon>Bordetella</taxon>
    </lineage>
</organism>
<gene>
    <name evidence="3" type="ORF">CAL15_22390</name>
</gene>
<comment type="similarity">
    <text evidence="1">Belongs to the ComF/GntX family.</text>
</comment>
<dbReference type="OrthoDB" id="9793412at2"/>
<evidence type="ECO:0000259" key="2">
    <source>
        <dbReference type="Pfam" id="PF00156"/>
    </source>
</evidence>
<name>A0A1W6ZIA5_9BORD</name>
<accession>A0A1W6ZIA5</accession>
<feature type="domain" description="Phosphoribosyltransferase" evidence="2">
    <location>
        <begin position="156"/>
        <end position="259"/>
    </location>
</feature>
<dbReference type="Pfam" id="PF00156">
    <property type="entry name" value="Pribosyltran"/>
    <property type="match status" value="1"/>
</dbReference>
<dbReference type="InterPro" id="IPR051910">
    <property type="entry name" value="ComF/GntX_DNA_util-trans"/>
</dbReference>
<dbReference type="PANTHER" id="PTHR47505:SF1">
    <property type="entry name" value="DNA UTILIZATION PROTEIN YHGH"/>
    <property type="match status" value="1"/>
</dbReference>
<proteinExistence type="inferred from homology"/>
<dbReference type="InterPro" id="IPR029057">
    <property type="entry name" value="PRTase-like"/>
</dbReference>
<dbReference type="EMBL" id="CP021111">
    <property type="protein sequence ID" value="ARP96870.1"/>
    <property type="molecule type" value="Genomic_DNA"/>
</dbReference>
<dbReference type="KEGG" id="bgm:CAL15_22390"/>
<protein>
    <recommendedName>
        <fullName evidence="2">Phosphoribosyltransferase domain-containing protein</fullName>
    </recommendedName>
</protein>
<dbReference type="Gene3D" id="3.40.50.2020">
    <property type="match status" value="1"/>
</dbReference>
<reference evidence="3 4" key="1">
    <citation type="submission" date="2017-05" db="EMBL/GenBank/DDBJ databases">
        <title>Complete and WGS of Bordetella genogroups.</title>
        <authorList>
            <person name="Spilker T."/>
            <person name="LiPuma J."/>
        </authorList>
    </citation>
    <scope>NUCLEOTIDE SEQUENCE [LARGE SCALE GENOMIC DNA]</scope>
    <source>
        <strain evidence="3 4">AU7206</strain>
    </source>
</reference>
<dbReference type="PANTHER" id="PTHR47505">
    <property type="entry name" value="DNA UTILIZATION PROTEIN YHGH"/>
    <property type="match status" value="1"/>
</dbReference>
<evidence type="ECO:0000313" key="3">
    <source>
        <dbReference type="EMBL" id="ARP96870.1"/>
    </source>
</evidence>
<dbReference type="SUPFAM" id="SSF53271">
    <property type="entry name" value="PRTase-like"/>
    <property type="match status" value="1"/>
</dbReference>
<dbReference type="AlphaFoldDB" id="A0A1W6ZIA5"/>
<evidence type="ECO:0000256" key="1">
    <source>
        <dbReference type="ARBA" id="ARBA00008007"/>
    </source>
</evidence>